<dbReference type="AlphaFoldDB" id="A0AAV7W8J9"/>
<feature type="region of interest" description="Disordered" evidence="1">
    <location>
        <begin position="1"/>
        <end position="124"/>
    </location>
</feature>
<accession>A0AAV7W8J9</accession>
<evidence type="ECO:0000256" key="1">
    <source>
        <dbReference type="SAM" id="MobiDB-lite"/>
    </source>
</evidence>
<comment type="caution">
    <text evidence="2">The sequence shown here is derived from an EMBL/GenBank/DDBJ whole genome shotgun (WGS) entry which is preliminary data.</text>
</comment>
<dbReference type="Proteomes" id="UP001066276">
    <property type="component" value="Chromosome 1_2"/>
</dbReference>
<proteinExistence type="predicted"/>
<gene>
    <name evidence="2" type="ORF">NDU88_004266</name>
</gene>
<dbReference type="EMBL" id="JANPWB010000002">
    <property type="protein sequence ID" value="KAJ1208883.1"/>
    <property type="molecule type" value="Genomic_DNA"/>
</dbReference>
<evidence type="ECO:0000313" key="3">
    <source>
        <dbReference type="Proteomes" id="UP001066276"/>
    </source>
</evidence>
<feature type="compositionally biased region" description="Basic and acidic residues" evidence="1">
    <location>
        <begin position="26"/>
        <end position="41"/>
    </location>
</feature>
<reference evidence="2" key="1">
    <citation type="journal article" date="2022" name="bioRxiv">
        <title>Sequencing and chromosome-scale assembly of the giantPleurodeles waltlgenome.</title>
        <authorList>
            <person name="Brown T."/>
            <person name="Elewa A."/>
            <person name="Iarovenko S."/>
            <person name="Subramanian E."/>
            <person name="Araus A.J."/>
            <person name="Petzold A."/>
            <person name="Susuki M."/>
            <person name="Suzuki K.-i.T."/>
            <person name="Hayashi T."/>
            <person name="Toyoda A."/>
            <person name="Oliveira C."/>
            <person name="Osipova E."/>
            <person name="Leigh N.D."/>
            <person name="Simon A."/>
            <person name="Yun M.H."/>
        </authorList>
    </citation>
    <scope>NUCLEOTIDE SEQUENCE</scope>
    <source>
        <strain evidence="2">20211129_DDA</strain>
        <tissue evidence="2">Liver</tissue>
    </source>
</reference>
<evidence type="ECO:0000313" key="2">
    <source>
        <dbReference type="EMBL" id="KAJ1208883.1"/>
    </source>
</evidence>
<organism evidence="2 3">
    <name type="scientific">Pleurodeles waltl</name>
    <name type="common">Iberian ribbed newt</name>
    <dbReference type="NCBI Taxonomy" id="8319"/>
    <lineage>
        <taxon>Eukaryota</taxon>
        <taxon>Metazoa</taxon>
        <taxon>Chordata</taxon>
        <taxon>Craniata</taxon>
        <taxon>Vertebrata</taxon>
        <taxon>Euteleostomi</taxon>
        <taxon>Amphibia</taxon>
        <taxon>Batrachia</taxon>
        <taxon>Caudata</taxon>
        <taxon>Salamandroidea</taxon>
        <taxon>Salamandridae</taxon>
        <taxon>Pleurodelinae</taxon>
        <taxon>Pleurodeles</taxon>
    </lineage>
</organism>
<name>A0AAV7W8J9_PLEWA</name>
<sequence>MRGREARGSGPQINYRPTPPWAPAARADHRIGPQGQEDRAPRTQAGEAVPRFWLPIEGAKRGTIGMGLPPHDTRQSDPAAARPADPVKARAHHAPNQARPKTPGKPSAVFPHRSRLGTEGGRLLQRRNKMIRSPAEQSLMVWQPSCWLAKPRPHSKDRL</sequence>
<protein>
    <submittedName>
        <fullName evidence="2">Uncharacterized protein</fullName>
    </submittedName>
</protein>
<keyword evidence="3" id="KW-1185">Reference proteome</keyword>